<evidence type="ECO:0000256" key="1">
    <source>
        <dbReference type="SAM" id="MobiDB-lite"/>
    </source>
</evidence>
<dbReference type="EMBL" id="BAAAHG010000015">
    <property type="protein sequence ID" value="GAA0912023.1"/>
    <property type="molecule type" value="Genomic_DNA"/>
</dbReference>
<gene>
    <name evidence="2" type="ORF">GCM10009549_23800</name>
</gene>
<sequence>MQVMDEDDEDREDMGALRMRSAVRGGYAGDTADDHVEGGKSKAGARRAREKPWPDSGNGSDAEVAHDAHT</sequence>
<comment type="caution">
    <text evidence="2">The sequence shown here is derived from an EMBL/GenBank/DDBJ whole genome shotgun (WGS) entry which is preliminary data.</text>
</comment>
<evidence type="ECO:0000313" key="2">
    <source>
        <dbReference type="EMBL" id="GAA0912023.1"/>
    </source>
</evidence>
<protein>
    <submittedName>
        <fullName evidence="2">Uncharacterized protein</fullName>
    </submittedName>
</protein>
<feature type="compositionally biased region" description="Acidic residues" evidence="1">
    <location>
        <begin position="1"/>
        <end position="12"/>
    </location>
</feature>
<feature type="region of interest" description="Disordered" evidence="1">
    <location>
        <begin position="1"/>
        <end position="70"/>
    </location>
</feature>
<evidence type="ECO:0000313" key="3">
    <source>
        <dbReference type="Proteomes" id="UP001501005"/>
    </source>
</evidence>
<reference evidence="3" key="1">
    <citation type="journal article" date="2019" name="Int. J. Syst. Evol. Microbiol.">
        <title>The Global Catalogue of Microorganisms (GCM) 10K type strain sequencing project: providing services to taxonomists for standard genome sequencing and annotation.</title>
        <authorList>
            <consortium name="The Broad Institute Genomics Platform"/>
            <consortium name="The Broad Institute Genome Sequencing Center for Infectious Disease"/>
            <person name="Wu L."/>
            <person name="Ma J."/>
        </authorList>
    </citation>
    <scope>NUCLEOTIDE SEQUENCE [LARGE SCALE GENOMIC DNA]</scope>
    <source>
        <strain evidence="3">JCM 10673</strain>
    </source>
</reference>
<keyword evidence="3" id="KW-1185">Reference proteome</keyword>
<proteinExistence type="predicted"/>
<dbReference type="Proteomes" id="UP001501005">
    <property type="component" value="Unassembled WGS sequence"/>
</dbReference>
<accession>A0ABP3Z2C5</accession>
<organism evidence="2 3">
    <name type="scientific">Streptomyces thermoalcalitolerans</name>
    <dbReference type="NCBI Taxonomy" id="65605"/>
    <lineage>
        <taxon>Bacteria</taxon>
        <taxon>Bacillati</taxon>
        <taxon>Actinomycetota</taxon>
        <taxon>Actinomycetes</taxon>
        <taxon>Kitasatosporales</taxon>
        <taxon>Streptomycetaceae</taxon>
        <taxon>Streptomyces</taxon>
    </lineage>
</organism>
<name>A0ABP3Z2C5_9ACTN</name>